<keyword evidence="2" id="KW-0808">Transferase</keyword>
<dbReference type="Proteomes" id="UP001439008">
    <property type="component" value="Unassembled WGS sequence"/>
</dbReference>
<evidence type="ECO:0000256" key="1">
    <source>
        <dbReference type="SAM" id="MobiDB-lite"/>
    </source>
</evidence>
<dbReference type="EMBL" id="JBDODL010000278">
    <property type="protein sequence ID" value="MES1919401.1"/>
    <property type="molecule type" value="Genomic_DNA"/>
</dbReference>
<name>A0ABV2AI86_9EUKA</name>
<sequence>MPEIKSGQIKEIDNHFEEIAKKFPQDKNNLNTNSNQNVVKSDNLNEFKSEKHDETKINEFPKTDNSVSFVKTHASFEENKIEEQECSDENIRENEIKNDPVQNTLKKLENLKDCLIMYWIDAFEDFYTRPGTIFLFGKVL</sequence>
<feature type="compositionally biased region" description="Low complexity" evidence="1">
    <location>
        <begin position="28"/>
        <end position="37"/>
    </location>
</feature>
<accession>A0ABV2AI86</accession>
<keyword evidence="2" id="KW-0548">Nucleotidyltransferase</keyword>
<comment type="caution">
    <text evidence="2">The sequence shown here is derived from an EMBL/GenBank/DDBJ whole genome shotgun (WGS) entry which is preliminary data.</text>
</comment>
<keyword evidence="3" id="KW-1185">Reference proteome</keyword>
<proteinExistence type="predicted"/>
<reference evidence="2 3" key="1">
    <citation type="journal article" date="2024" name="BMC Biol.">
        <title>Comparative genomics of Ascetosporea gives new insight into the evolutionary basis for animal parasitism in Rhizaria.</title>
        <authorList>
            <person name="Hiltunen Thoren M."/>
            <person name="Onut-Brannstrom I."/>
            <person name="Alfjorden A."/>
            <person name="Peckova H."/>
            <person name="Swords F."/>
            <person name="Hooper C."/>
            <person name="Holzer A.S."/>
            <person name="Bass D."/>
            <person name="Burki F."/>
        </authorList>
    </citation>
    <scope>NUCLEOTIDE SEQUENCE [LARGE SCALE GENOMIC DNA]</scope>
    <source>
        <strain evidence="2">20-A016</strain>
    </source>
</reference>
<evidence type="ECO:0000313" key="2">
    <source>
        <dbReference type="EMBL" id="MES1919401.1"/>
    </source>
</evidence>
<evidence type="ECO:0000313" key="3">
    <source>
        <dbReference type="Proteomes" id="UP001439008"/>
    </source>
</evidence>
<feature type="region of interest" description="Disordered" evidence="1">
    <location>
        <begin position="23"/>
        <end position="43"/>
    </location>
</feature>
<dbReference type="Gene3D" id="2.40.50.730">
    <property type="match status" value="1"/>
</dbReference>
<gene>
    <name evidence="2" type="primary">POLA1_1</name>
    <name evidence="2" type="ORF">MHBO_001239</name>
</gene>
<dbReference type="GO" id="GO:0003887">
    <property type="term" value="F:DNA-directed DNA polymerase activity"/>
    <property type="evidence" value="ECO:0007669"/>
    <property type="project" value="UniProtKB-EC"/>
</dbReference>
<dbReference type="EC" id="2.7.7.7" evidence="2"/>
<organism evidence="2 3">
    <name type="scientific">Bonamia ostreae</name>
    <dbReference type="NCBI Taxonomy" id="126728"/>
    <lineage>
        <taxon>Eukaryota</taxon>
        <taxon>Sar</taxon>
        <taxon>Rhizaria</taxon>
        <taxon>Endomyxa</taxon>
        <taxon>Ascetosporea</taxon>
        <taxon>Haplosporida</taxon>
        <taxon>Bonamia</taxon>
    </lineage>
</organism>
<protein>
    <submittedName>
        <fullName evidence="2">DNA polymerase alpha catalytic subunit</fullName>
        <ecNumber evidence="2">2.7.7.7</ecNumber>
    </submittedName>
</protein>